<sequence length="284" mass="32818">MDEKELVSWFPQASLSQEAGELSLPLGNGQFLQLVASDLTDRERYLLSLLSHPKEQKPSSPWQSYLHDQGRLPQTVEAIQFIHIHLWSQKEAQLDAWQAMMTDLLPSQLAQVQLTPQDYLIVLEQGTWMDHQTVLQDTLSALEFDFGLRLTIFVGQVWPKHVSDHWPRLYQAEAQLFAHWRARYQQSTVLSFSQLFLWGQGRAGLELGLVKASMLELIDQQDMQAIILALWAEGAVVTKAAQVLYIHRNTLQYRLEKWQDLTGLQLKDLTDLSFCYQVLLDRQF</sequence>
<dbReference type="Pfam" id="PF13556">
    <property type="entry name" value="HTH_30"/>
    <property type="match status" value="1"/>
</dbReference>
<dbReference type="InterPro" id="IPR009057">
    <property type="entry name" value="Homeodomain-like_sf"/>
</dbReference>
<dbReference type="PANTHER" id="PTHR33744:SF15">
    <property type="entry name" value="CARBOHYDRATE DIACID REGULATOR"/>
    <property type="match status" value="1"/>
</dbReference>
<dbReference type="EMBL" id="CP065430">
    <property type="protein sequence ID" value="QPO26292.1"/>
    <property type="molecule type" value="Genomic_DNA"/>
</dbReference>
<evidence type="ECO:0000313" key="2">
    <source>
        <dbReference type="Proteomes" id="UP000594569"/>
    </source>
</evidence>
<dbReference type="SUPFAM" id="SSF46689">
    <property type="entry name" value="Homeodomain-like"/>
    <property type="match status" value="1"/>
</dbReference>
<dbReference type="InterPro" id="IPR042070">
    <property type="entry name" value="PucR_C-HTH_sf"/>
</dbReference>
<reference evidence="1 2" key="1">
    <citation type="submission" date="2020-12" db="EMBL/GenBank/DDBJ databases">
        <title>Nonconservative transfer and diversity of a new family of integrative and conjugative elements associated with antibiotic resistance in zoonotic pathogen Streptococcus suis.</title>
        <authorList>
            <person name="Huang J."/>
        </authorList>
    </citation>
    <scope>NUCLEOTIDE SEQUENCE [LARGE SCALE GENOMIC DNA]</scope>
    <source>
        <strain evidence="1 2">YZDH1</strain>
    </source>
</reference>
<dbReference type="Gene3D" id="1.10.10.2840">
    <property type="entry name" value="PucR C-terminal helix-turn-helix domain"/>
    <property type="match status" value="1"/>
</dbReference>
<dbReference type="RefSeq" id="WP_043025027.1">
    <property type="nucleotide sequence ID" value="NZ_CEDT01000041.1"/>
</dbReference>
<proteinExistence type="predicted"/>
<name>A0A0Z8E4H8_STRSU</name>
<gene>
    <name evidence="1" type="ORF">I5V48_10070</name>
</gene>
<accession>A0A0Z8E4H8</accession>
<evidence type="ECO:0000313" key="1">
    <source>
        <dbReference type="EMBL" id="QPO26292.1"/>
    </source>
</evidence>
<organism evidence="1 2">
    <name type="scientific">Streptococcus suis</name>
    <dbReference type="NCBI Taxonomy" id="1307"/>
    <lineage>
        <taxon>Bacteria</taxon>
        <taxon>Bacillati</taxon>
        <taxon>Bacillota</taxon>
        <taxon>Bacilli</taxon>
        <taxon>Lactobacillales</taxon>
        <taxon>Streptococcaceae</taxon>
        <taxon>Streptococcus</taxon>
    </lineage>
</organism>
<protein>
    <submittedName>
        <fullName evidence="1">Helix-turn-helix domain-containing protein</fullName>
    </submittedName>
</protein>
<dbReference type="PANTHER" id="PTHR33744">
    <property type="entry name" value="CARBOHYDRATE DIACID REGULATOR"/>
    <property type="match status" value="1"/>
</dbReference>
<dbReference type="AlphaFoldDB" id="A0A0Z8E4H8"/>
<dbReference type="Proteomes" id="UP000594569">
    <property type="component" value="Chromosome"/>
</dbReference>
<dbReference type="InterPro" id="IPR051448">
    <property type="entry name" value="CdaR-like_regulators"/>
</dbReference>
<dbReference type="InterPro" id="IPR025736">
    <property type="entry name" value="PucR_C-HTH_dom"/>
</dbReference>